<name>A0A6J5TDP7_9CAUD</name>
<proteinExistence type="predicted"/>
<reference evidence="1" key="1">
    <citation type="submission" date="2020-05" db="EMBL/GenBank/DDBJ databases">
        <authorList>
            <person name="Chiriac C."/>
            <person name="Salcher M."/>
            <person name="Ghai R."/>
            <person name="Kavagutti S V."/>
        </authorList>
    </citation>
    <scope>NUCLEOTIDE SEQUENCE</scope>
</reference>
<accession>A0A6J5TDP7</accession>
<dbReference type="EMBL" id="LR797824">
    <property type="protein sequence ID" value="CAB4241770.1"/>
    <property type="molecule type" value="Genomic_DNA"/>
</dbReference>
<evidence type="ECO:0000313" key="1">
    <source>
        <dbReference type="EMBL" id="CAB4241770.1"/>
    </source>
</evidence>
<sequence length="103" mass="11017">MASKLVILKQVRPSVDVPFFTQSAEAKASVAAENITVVAGERTIGNGLIKLRTLFFPFTGAYDAWVASSAVAAIHAAKAAHNATNNIVESQHEVDMPKYNPYA</sequence>
<gene>
    <name evidence="1" type="ORF">UFOVP71_308</name>
</gene>
<protein>
    <submittedName>
        <fullName evidence="1">Uncharacterized protein</fullName>
    </submittedName>
</protein>
<organism evidence="1">
    <name type="scientific">uncultured Caudovirales phage</name>
    <dbReference type="NCBI Taxonomy" id="2100421"/>
    <lineage>
        <taxon>Viruses</taxon>
        <taxon>Duplodnaviria</taxon>
        <taxon>Heunggongvirae</taxon>
        <taxon>Uroviricota</taxon>
        <taxon>Caudoviricetes</taxon>
        <taxon>Peduoviridae</taxon>
        <taxon>Maltschvirus</taxon>
        <taxon>Maltschvirus maltsch</taxon>
    </lineage>
</organism>